<sequence length="126" mass="13750">MVNVGENRARNRVTVCPESRNEDKNRKVDKIEWGGTPRATHPPGATLGRGRGGNEVLLAAVGQNLSTAVKGAAYDMPVDCLSPVQLKKSYACMSYQLRVDSYRALCCTSLFDFRSVVDGEVPSPFE</sequence>
<feature type="compositionally biased region" description="Basic and acidic residues" evidence="1">
    <location>
        <begin position="19"/>
        <end position="32"/>
    </location>
</feature>
<dbReference type="EMBL" id="SZYD01000015">
    <property type="protein sequence ID" value="KAD3640262.1"/>
    <property type="molecule type" value="Genomic_DNA"/>
</dbReference>
<proteinExistence type="predicted"/>
<keyword evidence="3" id="KW-1185">Reference proteome</keyword>
<evidence type="ECO:0000256" key="1">
    <source>
        <dbReference type="SAM" id="MobiDB-lite"/>
    </source>
</evidence>
<evidence type="ECO:0000313" key="2">
    <source>
        <dbReference type="EMBL" id="KAD3640262.1"/>
    </source>
</evidence>
<reference evidence="2 3" key="1">
    <citation type="submission" date="2019-05" db="EMBL/GenBank/DDBJ databases">
        <title>Mikania micrantha, genome provides insights into the molecular mechanism of rapid growth.</title>
        <authorList>
            <person name="Liu B."/>
        </authorList>
    </citation>
    <scope>NUCLEOTIDE SEQUENCE [LARGE SCALE GENOMIC DNA]</scope>
    <source>
        <strain evidence="2">NLD-2019</strain>
        <tissue evidence="2">Leaf</tissue>
    </source>
</reference>
<protein>
    <submittedName>
        <fullName evidence="2">Uncharacterized protein</fullName>
    </submittedName>
</protein>
<name>A0A5N6MJN1_9ASTR</name>
<accession>A0A5N6MJN1</accession>
<dbReference type="OrthoDB" id="2410195at2759"/>
<evidence type="ECO:0000313" key="3">
    <source>
        <dbReference type="Proteomes" id="UP000326396"/>
    </source>
</evidence>
<comment type="caution">
    <text evidence="2">The sequence shown here is derived from an EMBL/GenBank/DDBJ whole genome shotgun (WGS) entry which is preliminary data.</text>
</comment>
<organism evidence="2 3">
    <name type="scientific">Mikania micrantha</name>
    <name type="common">bitter vine</name>
    <dbReference type="NCBI Taxonomy" id="192012"/>
    <lineage>
        <taxon>Eukaryota</taxon>
        <taxon>Viridiplantae</taxon>
        <taxon>Streptophyta</taxon>
        <taxon>Embryophyta</taxon>
        <taxon>Tracheophyta</taxon>
        <taxon>Spermatophyta</taxon>
        <taxon>Magnoliopsida</taxon>
        <taxon>eudicotyledons</taxon>
        <taxon>Gunneridae</taxon>
        <taxon>Pentapetalae</taxon>
        <taxon>asterids</taxon>
        <taxon>campanulids</taxon>
        <taxon>Asterales</taxon>
        <taxon>Asteraceae</taxon>
        <taxon>Asteroideae</taxon>
        <taxon>Heliantheae alliance</taxon>
        <taxon>Eupatorieae</taxon>
        <taxon>Mikania</taxon>
    </lineage>
</organism>
<dbReference type="Proteomes" id="UP000326396">
    <property type="component" value="Linkage Group LG5"/>
</dbReference>
<feature type="region of interest" description="Disordered" evidence="1">
    <location>
        <begin position="18"/>
        <end position="50"/>
    </location>
</feature>
<gene>
    <name evidence="2" type="ORF">E3N88_29485</name>
</gene>
<dbReference type="AlphaFoldDB" id="A0A5N6MJN1"/>